<sequence>MASKHDLLQIWHWNHRVPDSIARCAHETIQERIDTQPCAPAICAWDGNLTYSELGCFAMELASQLLQLGLGTTTGRIVPLCFEKSMWTSVAMLGVLKAGGTFVLLDPYQPELRLQSVVKQVEAGIILSSTTMIGLSSRLAPQTITVSSTLFNCAEGSVKLPIAMPSHDSAAYIAFTSGSTGEPKGALISHCNIASALHHQQHDMAFSTKTRFYDFSSYSFDASIGIFFTTLAAGGCICVPSDEDRKNNLIESIVSLNANTLDLTPSVAALLSIDVVPCLETLILGGEAIKVDDVNRWWNKVRIVTFYGPCECTPTTTVNGNARTPEDAIHLGKGSGLVTWLVDPENCQSLVPIGAVGELLLEGPLVGLGYLKDEEKTAEAFIEDPEWLLAGTSGHSGRHGRLYKTGDLVRYREDGGLSFVGRKDSQVKIRGQRIELGEIEEGLRKHAGVKDAIAVLQQDDQNGNKWIAAFVSLHRDRSAFRKEVSVEGWERRLAGDCLPATGHVTNGLEKPSINDIHLRDCSDQEIEGASLWLTSILNPVYSHASSSQLFDTLSGPEFALFCLPTDASENMQEEFQFISKIVDATPPLDERITLLTTVPSKLGPRCASISSGLLVLNSVTQFFPSQAYLFNVVKEALKLPRIRTIVFGDVRSNIFYQESLVEGASRLYGDKVGREDLEELAAIPLDKNQLLISPEFFTALSQKMGDKIGHVEIVPDDIRSEKGLGALRYCAILHIQSSTHKPLVQQIKPEKWIDFENLGMDSQSLFNLVKGQSSESILPITNIPYSRVADGKILLQLLQDAEEKNLSPRLSLANHRASHKIPSLSVGDLLQVASNSGCSVQISWVRQVAQAGNLSAVFHRHLPDSGNQRYLFNFGENSIKGTTPDKLCSNPRRITPSERAEIELREMLSERLPLYMVPRVIGILDNMPLNNNCKIDRKALSQMIPQGLRFKTSKPADSELSESEKIIRQIWGDTLLIEPHTIGRHDRFFDIGGDSISAMKVVLAARRHNFTITVRDVFLLEVQEMAQRLPVAVTESE</sequence>
<reference evidence="1" key="1">
    <citation type="submission" date="2022-08" db="EMBL/GenBank/DDBJ databases">
        <title>Genome Sequence of Lecanicillium fungicola.</title>
        <authorList>
            <person name="Buettner E."/>
        </authorList>
    </citation>
    <scope>NUCLEOTIDE SEQUENCE</scope>
    <source>
        <strain evidence="1">Babe33</strain>
    </source>
</reference>
<evidence type="ECO:0000313" key="2">
    <source>
        <dbReference type="Proteomes" id="UP001143910"/>
    </source>
</evidence>
<gene>
    <name evidence="1" type="ORF">NQ176_g3332</name>
</gene>
<proteinExistence type="predicted"/>
<evidence type="ECO:0000313" key="1">
    <source>
        <dbReference type="EMBL" id="KAJ2979323.1"/>
    </source>
</evidence>
<organism evidence="1 2">
    <name type="scientific">Zarea fungicola</name>
    <dbReference type="NCBI Taxonomy" id="93591"/>
    <lineage>
        <taxon>Eukaryota</taxon>
        <taxon>Fungi</taxon>
        <taxon>Dikarya</taxon>
        <taxon>Ascomycota</taxon>
        <taxon>Pezizomycotina</taxon>
        <taxon>Sordariomycetes</taxon>
        <taxon>Hypocreomycetidae</taxon>
        <taxon>Hypocreales</taxon>
        <taxon>Cordycipitaceae</taxon>
        <taxon>Zarea</taxon>
    </lineage>
</organism>
<keyword evidence="2" id="KW-1185">Reference proteome</keyword>
<accession>A0ACC1NLV1</accession>
<comment type="caution">
    <text evidence="1">The sequence shown here is derived from an EMBL/GenBank/DDBJ whole genome shotgun (WGS) entry which is preliminary data.</text>
</comment>
<dbReference type="EMBL" id="JANJQO010000294">
    <property type="protein sequence ID" value="KAJ2979323.1"/>
    <property type="molecule type" value="Genomic_DNA"/>
</dbReference>
<protein>
    <submittedName>
        <fullName evidence="1">Uncharacterized protein</fullName>
    </submittedName>
</protein>
<dbReference type="Proteomes" id="UP001143910">
    <property type="component" value="Unassembled WGS sequence"/>
</dbReference>
<name>A0ACC1NLV1_9HYPO</name>